<sequence length="152" mass="18045">MNHISKDDEEWLRNTCSDSFRSEEEDESNVSMVDSENDEVTDTRDTSVSRPEADRIYEEDKITFYSLQFKTLEEAYKLYNDYAKVVGFNVRKDTLRVRKNGDRVKRRFLCSAAGERDRKRLISRKRKRAPKATTRFKCEARFEVGYDFQAKL</sequence>
<evidence type="ECO:0000313" key="4">
    <source>
        <dbReference type="Proteomes" id="UP000631114"/>
    </source>
</evidence>
<feature type="region of interest" description="Disordered" evidence="1">
    <location>
        <begin position="18"/>
        <end position="52"/>
    </location>
</feature>
<organism evidence="3 4">
    <name type="scientific">Coptis chinensis</name>
    <dbReference type="NCBI Taxonomy" id="261450"/>
    <lineage>
        <taxon>Eukaryota</taxon>
        <taxon>Viridiplantae</taxon>
        <taxon>Streptophyta</taxon>
        <taxon>Embryophyta</taxon>
        <taxon>Tracheophyta</taxon>
        <taxon>Spermatophyta</taxon>
        <taxon>Magnoliopsida</taxon>
        <taxon>Ranunculales</taxon>
        <taxon>Ranunculaceae</taxon>
        <taxon>Coptidoideae</taxon>
        <taxon>Coptis</taxon>
    </lineage>
</organism>
<comment type="caution">
    <text evidence="3">The sequence shown here is derived from an EMBL/GenBank/DDBJ whole genome shotgun (WGS) entry which is preliminary data.</text>
</comment>
<gene>
    <name evidence="3" type="ORF">IFM89_017449</name>
</gene>
<dbReference type="OrthoDB" id="1749428at2759"/>
<feature type="domain" description="FAR1" evidence="2">
    <location>
        <begin position="78"/>
        <end position="145"/>
    </location>
</feature>
<evidence type="ECO:0000313" key="3">
    <source>
        <dbReference type="EMBL" id="KAF9609587.1"/>
    </source>
</evidence>
<dbReference type="AlphaFoldDB" id="A0A835I3S8"/>
<proteinExistence type="predicted"/>
<protein>
    <recommendedName>
        <fullName evidence="2">FAR1 domain-containing protein</fullName>
    </recommendedName>
</protein>
<dbReference type="Pfam" id="PF03101">
    <property type="entry name" value="FAR1"/>
    <property type="match status" value="1"/>
</dbReference>
<dbReference type="InterPro" id="IPR004330">
    <property type="entry name" value="FAR1_DNA_bnd_dom"/>
</dbReference>
<feature type="compositionally biased region" description="Basic and acidic residues" evidence="1">
    <location>
        <begin position="41"/>
        <end position="52"/>
    </location>
</feature>
<accession>A0A835I3S8</accession>
<name>A0A835I3S8_9MAGN</name>
<reference evidence="3 4" key="1">
    <citation type="submission" date="2020-10" db="EMBL/GenBank/DDBJ databases">
        <title>The Coptis chinensis genome and diversification of protoberbering-type alkaloids.</title>
        <authorList>
            <person name="Wang B."/>
            <person name="Shu S."/>
            <person name="Song C."/>
            <person name="Liu Y."/>
        </authorList>
    </citation>
    <scope>NUCLEOTIDE SEQUENCE [LARGE SCALE GENOMIC DNA]</scope>
    <source>
        <strain evidence="3">HL-2020</strain>
        <tissue evidence="3">Leaf</tissue>
    </source>
</reference>
<dbReference type="PANTHER" id="PTHR46328:SF27">
    <property type="entry name" value="OS12G0287500 PROTEIN"/>
    <property type="match status" value="1"/>
</dbReference>
<dbReference type="Proteomes" id="UP000631114">
    <property type="component" value="Unassembled WGS sequence"/>
</dbReference>
<dbReference type="EMBL" id="JADFTS010000004">
    <property type="protein sequence ID" value="KAF9609587.1"/>
    <property type="molecule type" value="Genomic_DNA"/>
</dbReference>
<keyword evidence="4" id="KW-1185">Reference proteome</keyword>
<evidence type="ECO:0000256" key="1">
    <source>
        <dbReference type="SAM" id="MobiDB-lite"/>
    </source>
</evidence>
<dbReference type="PANTHER" id="PTHR46328">
    <property type="entry name" value="FAR-RED IMPAIRED RESPONSIVE (FAR1) FAMILY PROTEIN-RELATED"/>
    <property type="match status" value="1"/>
</dbReference>
<evidence type="ECO:0000259" key="2">
    <source>
        <dbReference type="Pfam" id="PF03101"/>
    </source>
</evidence>